<keyword evidence="2" id="KW-0614">Plasmid</keyword>
<evidence type="ECO:0000313" key="3">
    <source>
        <dbReference type="Proteomes" id="UP000663901"/>
    </source>
</evidence>
<dbReference type="RefSeq" id="WP_207806741.1">
    <property type="nucleotide sequence ID" value="NZ_CP059085.1"/>
</dbReference>
<dbReference type="InterPro" id="IPR003718">
    <property type="entry name" value="OsmC/Ohr_fam"/>
</dbReference>
<dbReference type="PANTHER" id="PTHR35368">
    <property type="entry name" value="HYDROPEROXIDE REDUCTASE"/>
    <property type="match status" value="1"/>
</dbReference>
<dbReference type="Gene3D" id="3.30.300.20">
    <property type="match status" value="1"/>
</dbReference>
<dbReference type="Proteomes" id="UP000663901">
    <property type="component" value="Plasmid pOC5aB"/>
</dbReference>
<dbReference type="SUPFAM" id="SSF82784">
    <property type="entry name" value="OsmC-like"/>
    <property type="match status" value="1"/>
</dbReference>
<sequence length="185" mass="19769">MSHSAKPQASADAISNVREAVRAEPGLGNMSFQVKARSHGGLAVRVETGSSFQNGKEDRSRVGKFSNIGDEPPGLLGDDTGMSPTEYILQALAGCYTATLTLMAAEKGVDLESIELDLYFDIDMKGFLGLDKNARKGAKGIRVDVRLESNTASREKLAELVSLLPEASPIHDTLANPVPIETRLV</sequence>
<dbReference type="EMBL" id="CP059085">
    <property type="protein sequence ID" value="QTC48422.1"/>
    <property type="molecule type" value="Genomic_DNA"/>
</dbReference>
<evidence type="ECO:0000313" key="2">
    <source>
        <dbReference type="EMBL" id="QTC48422.1"/>
    </source>
</evidence>
<dbReference type="InterPro" id="IPR036102">
    <property type="entry name" value="OsmC/Ohrsf"/>
</dbReference>
<name>A0A8A4KAE8_PANAN</name>
<geneLocation type="plasmid" evidence="2 3">
    <name>pOC5aB</name>
</geneLocation>
<accession>A0A8A4KAE8</accession>
<organism evidence="2 3">
    <name type="scientific">Pantoea ananas</name>
    <name type="common">Erwinia uredovora</name>
    <dbReference type="NCBI Taxonomy" id="553"/>
    <lineage>
        <taxon>Bacteria</taxon>
        <taxon>Pseudomonadati</taxon>
        <taxon>Pseudomonadota</taxon>
        <taxon>Gammaproteobacteria</taxon>
        <taxon>Enterobacterales</taxon>
        <taxon>Erwiniaceae</taxon>
        <taxon>Pantoea</taxon>
    </lineage>
</organism>
<reference evidence="2" key="1">
    <citation type="submission" date="2020-07" db="EMBL/GenBank/DDBJ databases">
        <title>Genome Sequences for Panteoa spp. that cause Center Rot in Onions.</title>
        <authorList>
            <person name="Asselin J.A."/>
            <person name="Helmann T."/>
            <person name="Beer S."/>
            <person name="Stodghill P."/>
        </authorList>
    </citation>
    <scope>NUCLEOTIDE SEQUENCE</scope>
    <source>
        <strain evidence="2">OC5a</strain>
        <plasmid evidence="2">pOC5aB</plasmid>
    </source>
</reference>
<proteinExistence type="predicted"/>
<dbReference type="InterPro" id="IPR015946">
    <property type="entry name" value="KH_dom-like_a/b"/>
</dbReference>
<gene>
    <name evidence="2" type="ORF">H0Z12_22810</name>
</gene>
<evidence type="ECO:0000256" key="1">
    <source>
        <dbReference type="SAM" id="MobiDB-lite"/>
    </source>
</evidence>
<dbReference type="Pfam" id="PF02566">
    <property type="entry name" value="OsmC"/>
    <property type="match status" value="1"/>
</dbReference>
<dbReference type="PANTHER" id="PTHR35368:SF1">
    <property type="entry name" value="HYDROPEROXIDE REDUCTASE"/>
    <property type="match status" value="1"/>
</dbReference>
<dbReference type="AlphaFoldDB" id="A0A8A4KAE8"/>
<protein>
    <submittedName>
        <fullName evidence="2">OsmC family protein</fullName>
    </submittedName>
</protein>
<feature type="region of interest" description="Disordered" evidence="1">
    <location>
        <begin position="50"/>
        <end position="76"/>
    </location>
</feature>
<dbReference type="InterPro" id="IPR052924">
    <property type="entry name" value="OsmC/Ohr_hydroprdx_reductase"/>
</dbReference>